<dbReference type="Gene3D" id="3.20.20.450">
    <property type="entry name" value="EAL domain"/>
    <property type="match status" value="1"/>
</dbReference>
<gene>
    <name evidence="5" type="ORF">QQ91_0012115</name>
</gene>
<dbReference type="PROSITE" id="PS50006">
    <property type="entry name" value="FHA_DOMAIN"/>
    <property type="match status" value="1"/>
</dbReference>
<dbReference type="InterPro" id="IPR035919">
    <property type="entry name" value="EAL_sf"/>
</dbReference>
<dbReference type="InterPro" id="IPR029787">
    <property type="entry name" value="Nucleotide_cyclase"/>
</dbReference>
<protein>
    <submittedName>
        <fullName evidence="5">EAL domain-containing protein</fullName>
    </submittedName>
</protein>
<feature type="domain" description="EAL" evidence="3">
    <location>
        <begin position="600"/>
        <end position="854"/>
    </location>
</feature>
<evidence type="ECO:0000259" key="3">
    <source>
        <dbReference type="PROSITE" id="PS50883"/>
    </source>
</evidence>
<comment type="caution">
    <text evidence="5">The sequence shown here is derived from an EMBL/GenBank/DDBJ whole genome shotgun (WGS) entry which is preliminary data.</text>
</comment>
<dbReference type="Pfam" id="PF00990">
    <property type="entry name" value="GGDEF"/>
    <property type="match status" value="1"/>
</dbReference>
<dbReference type="PROSITE" id="PS50046">
    <property type="entry name" value="PHYTOCHROME_2"/>
    <property type="match status" value="1"/>
</dbReference>
<dbReference type="PROSITE" id="PS50887">
    <property type="entry name" value="GGDEF"/>
    <property type="match status" value="1"/>
</dbReference>
<dbReference type="SMART" id="SM00240">
    <property type="entry name" value="FHA"/>
    <property type="match status" value="1"/>
</dbReference>
<dbReference type="PANTHER" id="PTHR44757">
    <property type="entry name" value="DIGUANYLATE CYCLASE DGCP"/>
    <property type="match status" value="1"/>
</dbReference>
<dbReference type="InterPro" id="IPR001633">
    <property type="entry name" value="EAL_dom"/>
</dbReference>
<keyword evidence="6" id="KW-1185">Reference proteome</keyword>
<dbReference type="FunFam" id="3.20.20.450:FF:000001">
    <property type="entry name" value="Cyclic di-GMP phosphodiesterase yahA"/>
    <property type="match status" value="1"/>
</dbReference>
<reference evidence="5 6" key="1">
    <citation type="journal article" date="2015" name="Genome Announc.">
        <title>Draft Genome Sequence of Filamentous Marine Cyanobacterium Lyngbya confervoides Strain BDU141951.</title>
        <authorList>
            <person name="Chandrababunaidu M.M."/>
            <person name="Sen D."/>
            <person name="Tripathy S."/>
        </authorList>
    </citation>
    <scope>NUCLEOTIDE SEQUENCE [LARGE SCALE GENOMIC DNA]</scope>
    <source>
        <strain evidence="5 6">BDU141951</strain>
    </source>
</reference>
<dbReference type="SUPFAM" id="SSF141868">
    <property type="entry name" value="EAL domain-like"/>
    <property type="match status" value="1"/>
</dbReference>
<dbReference type="InterPro" id="IPR052155">
    <property type="entry name" value="Biofilm_reg_signaling"/>
</dbReference>
<dbReference type="SUPFAM" id="SSF55781">
    <property type="entry name" value="GAF domain-like"/>
    <property type="match status" value="1"/>
</dbReference>
<feature type="domain" description="FHA" evidence="1">
    <location>
        <begin position="9"/>
        <end position="69"/>
    </location>
</feature>
<evidence type="ECO:0000313" key="6">
    <source>
        <dbReference type="Proteomes" id="UP000031561"/>
    </source>
</evidence>
<sequence length="881" mass="98769">MVSLESSSHSIGRDPSNSLVLKAKDVSRQHAMLLRISGMEQDSYGFMLIDGDLQGKRSRNGIMVNGKRCHAPHRLQHGDLIRFATRVNCRYLILPLTAEGEFQKFCQTLNYTQILSEQADCEWSGYELDNLWEAEESDDAFLIRLASFPEINPSPMFEVNLTGELTYLNPAAAAAFRNLGQQGSNHVMVQGLFDLVHQAESNILVREVTVDSRVFEQTIHYLPETDLIRCCAFDITERKHAEAELKKRDRLLQSVAEATTHLLENVAYEAAIDAAIAKLGFAAGADRVCILANHLHPKTQELCTSLQFEWVREAKLSLLKSGHRYNQSLQDSPLAEWHQQLLAEQSIHSTLIQCSEAEREYLNQEQIQSILIVPIFLEKELWGLIELHHCAVDTAWSPQEESIVFAMAASISAALQRQKTEKIIHHQAFHDALTNLPNRILFQERLALALAETSQSTQSVCVMFIDLDRFKRINDTLGHTVGDQLLRAIAERLQRCLPPGATVSRWGGDEFTVLLPQLESITEATEIAQQMIEAIKRPCVVGAHNLFVGASIGIAASPEAGTESETLLQNADVALYQCKEHKSSEYRIYENSMNAKAPEMFMLENSFHGALEKGEFALYYQPKVNIFTQEIVGLEALIRWQHPTMGLVPPSIFIPLAEETGFISEIGSWVLKTACDQIITWHHQGLQPLSVAVNLSAHQFYQPTLLAELDHILSTTQIDPQYLELEITETTAVENIELTTQLLQQVQTLGIHIAMDDFGTGYSSLNYLKQLPLNTLKIDRSFIQDLKPNTKDLEIIRAVVALAMGLDLEIVAEGVDNAEQIQVLKELNCKIVQGYYFSQPLPTAEMTRMLQDNWQQRRHPVTVALNSGDSAPCCPGISLSS</sequence>
<accession>A0ABD4T569</accession>
<dbReference type="Proteomes" id="UP000031561">
    <property type="component" value="Unassembled WGS sequence"/>
</dbReference>
<dbReference type="PANTHER" id="PTHR44757:SF2">
    <property type="entry name" value="BIOFILM ARCHITECTURE MAINTENANCE PROTEIN MBAA"/>
    <property type="match status" value="1"/>
</dbReference>
<dbReference type="NCBIfam" id="TIGR00254">
    <property type="entry name" value="GGDEF"/>
    <property type="match status" value="1"/>
</dbReference>
<dbReference type="PROSITE" id="PS50883">
    <property type="entry name" value="EAL"/>
    <property type="match status" value="1"/>
</dbReference>
<dbReference type="InterPro" id="IPR029016">
    <property type="entry name" value="GAF-like_dom_sf"/>
</dbReference>
<dbReference type="Pfam" id="PF01590">
    <property type="entry name" value="GAF"/>
    <property type="match status" value="1"/>
</dbReference>
<dbReference type="EMBL" id="JTHE03000064">
    <property type="protein sequence ID" value="MCM1983563.1"/>
    <property type="molecule type" value="Genomic_DNA"/>
</dbReference>
<name>A0ABD4T569_9CYAN</name>
<dbReference type="SUPFAM" id="SSF49879">
    <property type="entry name" value="SMAD/FHA domain"/>
    <property type="match status" value="1"/>
</dbReference>
<dbReference type="SMART" id="SM00065">
    <property type="entry name" value="GAF"/>
    <property type="match status" value="1"/>
</dbReference>
<feature type="domain" description="GGDEF" evidence="4">
    <location>
        <begin position="458"/>
        <end position="591"/>
    </location>
</feature>
<evidence type="ECO:0000259" key="1">
    <source>
        <dbReference type="PROSITE" id="PS50006"/>
    </source>
</evidence>
<dbReference type="InterPro" id="IPR016132">
    <property type="entry name" value="Phyto_chromo_attachment"/>
</dbReference>
<dbReference type="AlphaFoldDB" id="A0ABD4T569"/>
<dbReference type="CDD" id="cd01948">
    <property type="entry name" value="EAL"/>
    <property type="match status" value="1"/>
</dbReference>
<evidence type="ECO:0000259" key="4">
    <source>
        <dbReference type="PROSITE" id="PS50887"/>
    </source>
</evidence>
<dbReference type="InterPro" id="IPR043128">
    <property type="entry name" value="Rev_trsase/Diguanyl_cyclase"/>
</dbReference>
<dbReference type="Gene3D" id="2.60.200.20">
    <property type="match status" value="1"/>
</dbReference>
<dbReference type="SUPFAM" id="SSF55073">
    <property type="entry name" value="Nucleotide cyclase"/>
    <property type="match status" value="1"/>
</dbReference>
<evidence type="ECO:0000259" key="2">
    <source>
        <dbReference type="PROSITE" id="PS50046"/>
    </source>
</evidence>
<dbReference type="Pfam" id="PF00563">
    <property type="entry name" value="EAL"/>
    <property type="match status" value="1"/>
</dbReference>
<dbReference type="SMART" id="SM00052">
    <property type="entry name" value="EAL"/>
    <property type="match status" value="1"/>
</dbReference>
<dbReference type="CDD" id="cd01949">
    <property type="entry name" value="GGDEF"/>
    <property type="match status" value="1"/>
</dbReference>
<dbReference type="InterPro" id="IPR003018">
    <property type="entry name" value="GAF"/>
</dbReference>
<dbReference type="InterPro" id="IPR000160">
    <property type="entry name" value="GGDEF_dom"/>
</dbReference>
<feature type="domain" description="Phytochrome chromophore attachment site" evidence="2">
    <location>
        <begin position="360"/>
        <end position="410"/>
    </location>
</feature>
<dbReference type="Gene3D" id="3.30.70.270">
    <property type="match status" value="1"/>
</dbReference>
<dbReference type="Gene3D" id="3.30.450.40">
    <property type="match status" value="1"/>
</dbReference>
<evidence type="ECO:0000313" key="5">
    <source>
        <dbReference type="EMBL" id="MCM1983563.1"/>
    </source>
</evidence>
<dbReference type="Pfam" id="PF00498">
    <property type="entry name" value="FHA"/>
    <property type="match status" value="1"/>
</dbReference>
<dbReference type="InterPro" id="IPR000253">
    <property type="entry name" value="FHA_dom"/>
</dbReference>
<proteinExistence type="predicted"/>
<dbReference type="FunFam" id="3.30.70.270:FF:000001">
    <property type="entry name" value="Diguanylate cyclase domain protein"/>
    <property type="match status" value="1"/>
</dbReference>
<organism evidence="5 6">
    <name type="scientific">Lyngbya confervoides BDU141951</name>
    <dbReference type="NCBI Taxonomy" id="1574623"/>
    <lineage>
        <taxon>Bacteria</taxon>
        <taxon>Bacillati</taxon>
        <taxon>Cyanobacteriota</taxon>
        <taxon>Cyanophyceae</taxon>
        <taxon>Oscillatoriophycideae</taxon>
        <taxon>Oscillatoriales</taxon>
        <taxon>Microcoleaceae</taxon>
        <taxon>Lyngbya</taxon>
    </lineage>
</organism>
<dbReference type="InterPro" id="IPR008984">
    <property type="entry name" value="SMAD_FHA_dom_sf"/>
</dbReference>
<dbReference type="SMART" id="SM00267">
    <property type="entry name" value="GGDEF"/>
    <property type="match status" value="1"/>
</dbReference>